<evidence type="ECO:0000259" key="4">
    <source>
        <dbReference type="Pfam" id="PF03486"/>
    </source>
</evidence>
<evidence type="ECO:0000256" key="3">
    <source>
        <dbReference type="ARBA" id="ARBA00022827"/>
    </source>
</evidence>
<dbReference type="EMBL" id="JAGGKC010000001">
    <property type="protein sequence ID" value="MBP1917577.1"/>
    <property type="molecule type" value="Genomic_DNA"/>
</dbReference>
<keyword evidence="2" id="KW-0285">Flavoprotein</keyword>
<dbReference type="InterPro" id="IPR036188">
    <property type="entry name" value="FAD/NAD-bd_sf"/>
</dbReference>
<dbReference type="Gene3D" id="3.50.50.60">
    <property type="entry name" value="FAD/NAD(P)-binding domain"/>
    <property type="match status" value="1"/>
</dbReference>
<comment type="caution">
    <text evidence="6">The sequence shown here is derived from an EMBL/GenBank/DDBJ whole genome shotgun (WGS) entry which is preliminary data.</text>
</comment>
<accession>A0ABS4FZ47</accession>
<evidence type="ECO:0000256" key="1">
    <source>
        <dbReference type="ARBA" id="ARBA00001974"/>
    </source>
</evidence>
<dbReference type="Pfam" id="PF22780">
    <property type="entry name" value="HI0933_like_1st"/>
    <property type="match status" value="1"/>
</dbReference>
<dbReference type="InterPro" id="IPR023166">
    <property type="entry name" value="BaiN-like_dom_sf"/>
</dbReference>
<dbReference type="SUPFAM" id="SSF160996">
    <property type="entry name" value="HI0933 insert domain-like"/>
    <property type="match status" value="1"/>
</dbReference>
<proteinExistence type="predicted"/>
<evidence type="ECO:0000313" key="7">
    <source>
        <dbReference type="Proteomes" id="UP001519271"/>
    </source>
</evidence>
<evidence type="ECO:0000259" key="5">
    <source>
        <dbReference type="Pfam" id="PF22780"/>
    </source>
</evidence>
<dbReference type="NCBIfam" id="TIGR00275">
    <property type="entry name" value="aminoacetone oxidase family FAD-binding enzyme"/>
    <property type="match status" value="1"/>
</dbReference>
<dbReference type="RefSeq" id="WP_209457827.1">
    <property type="nucleotide sequence ID" value="NZ_JAGGKC010000001.1"/>
</dbReference>
<keyword evidence="3" id="KW-0274">FAD</keyword>
<dbReference type="PANTHER" id="PTHR42887:SF2">
    <property type="entry name" value="OS12G0638800 PROTEIN"/>
    <property type="match status" value="1"/>
</dbReference>
<feature type="domain" description="RsdA/BaiN/AoA(So)-like Rossmann fold-like" evidence="4">
    <location>
        <begin position="5"/>
        <end position="402"/>
    </location>
</feature>
<keyword evidence="7" id="KW-1185">Reference proteome</keyword>
<dbReference type="PANTHER" id="PTHR42887">
    <property type="entry name" value="OS12G0638800 PROTEIN"/>
    <property type="match status" value="1"/>
</dbReference>
<dbReference type="Gene3D" id="2.40.30.10">
    <property type="entry name" value="Translation factors"/>
    <property type="match status" value="1"/>
</dbReference>
<sequence length="416" mass="45144">MNRHEIIIIGGGASGIYLSLLLKDYGHDVAILESKDRILKKLLTTGNGRCNISNNSSLAGNPVMYSSHNRDYTYPPLKKYGSDEAEAYFYSLGLPLITLEEGKMYPMSLQASSVVDVMRMSLQEKGVALYLDEKVKSIQQGSGFTVVTDTSSFGCDLLVIATGGASMPSTGSDGSMYKVIRSLGINVLAPVPALVQLKLDYPNIKALSGIKFDGFGTLYDGLEKVHTEFGEFLFTDYGISGPPILQLSRFAAPLIAEGRKLTLGLDMMPEMDSVQVKAMISERVAIFGSRSALDLLKGVINSKMISTLLKESGVDKPSSASMAIDYSCFSKLSSLMKDWRFAVTGTQGFNMAQGTYGGVDTRELTDFLESKKLPGLYFTGEVIDVIGACGGYNLQWAWSSAHSVLEGIEMEKKTKK</sequence>
<feature type="domain" description="RsdA/BaiN/AoA(So)-like insert" evidence="5">
    <location>
        <begin position="191"/>
        <end position="352"/>
    </location>
</feature>
<dbReference type="Proteomes" id="UP001519271">
    <property type="component" value="Unassembled WGS sequence"/>
</dbReference>
<protein>
    <submittedName>
        <fullName evidence="6">Rossmann fold flavoprotein</fullName>
    </submittedName>
</protein>
<dbReference type="InterPro" id="IPR057661">
    <property type="entry name" value="RsdA/BaiN/AoA(So)_Rossmann"/>
</dbReference>
<dbReference type="PRINTS" id="PR00411">
    <property type="entry name" value="PNDRDTASEI"/>
</dbReference>
<comment type="cofactor">
    <cofactor evidence="1">
        <name>FAD</name>
        <dbReference type="ChEBI" id="CHEBI:57692"/>
    </cofactor>
</comment>
<dbReference type="Gene3D" id="1.10.8.260">
    <property type="entry name" value="HI0933 insert domain-like"/>
    <property type="match status" value="1"/>
</dbReference>
<gene>
    <name evidence="6" type="ORF">J2Z34_000040</name>
</gene>
<evidence type="ECO:0000313" key="6">
    <source>
        <dbReference type="EMBL" id="MBP1917577.1"/>
    </source>
</evidence>
<reference evidence="6 7" key="1">
    <citation type="submission" date="2021-03" db="EMBL/GenBank/DDBJ databases">
        <title>Genomic Encyclopedia of Type Strains, Phase IV (KMG-IV): sequencing the most valuable type-strain genomes for metagenomic binning, comparative biology and taxonomic classification.</title>
        <authorList>
            <person name="Goeker M."/>
        </authorList>
    </citation>
    <scope>NUCLEOTIDE SEQUENCE [LARGE SCALE GENOMIC DNA]</scope>
    <source>
        <strain evidence="6 7">DSM 6139</strain>
    </source>
</reference>
<dbReference type="InterPro" id="IPR055178">
    <property type="entry name" value="RsdA/BaiN/AoA(So)-like_dom"/>
</dbReference>
<dbReference type="Pfam" id="PF03486">
    <property type="entry name" value="HI0933_like"/>
    <property type="match status" value="1"/>
</dbReference>
<name>A0ABS4FZ47_9CLOT</name>
<organism evidence="6 7">
    <name type="scientific">Youngiibacter multivorans</name>
    <dbReference type="NCBI Taxonomy" id="937251"/>
    <lineage>
        <taxon>Bacteria</taxon>
        <taxon>Bacillati</taxon>
        <taxon>Bacillota</taxon>
        <taxon>Clostridia</taxon>
        <taxon>Eubacteriales</taxon>
        <taxon>Clostridiaceae</taxon>
        <taxon>Youngiibacter</taxon>
    </lineage>
</organism>
<dbReference type="SUPFAM" id="SSF51905">
    <property type="entry name" value="FAD/NAD(P)-binding domain"/>
    <property type="match status" value="1"/>
</dbReference>
<dbReference type="InterPro" id="IPR004792">
    <property type="entry name" value="BaiN-like"/>
</dbReference>
<evidence type="ECO:0000256" key="2">
    <source>
        <dbReference type="ARBA" id="ARBA00022630"/>
    </source>
</evidence>